<feature type="compositionally biased region" description="Polar residues" evidence="2">
    <location>
        <begin position="24"/>
        <end position="38"/>
    </location>
</feature>
<proteinExistence type="inferred from homology"/>
<feature type="domain" description="Ubiquinol-cytochrome c chaperone" evidence="3">
    <location>
        <begin position="220"/>
        <end position="265"/>
    </location>
</feature>
<dbReference type="Proteomes" id="UP000184267">
    <property type="component" value="Unassembled WGS sequence"/>
</dbReference>
<feature type="compositionally biased region" description="Low complexity" evidence="2">
    <location>
        <begin position="48"/>
        <end position="58"/>
    </location>
</feature>
<evidence type="ECO:0000313" key="4">
    <source>
        <dbReference type="EMBL" id="OJT05811.1"/>
    </source>
</evidence>
<name>A0A1M2VDS5_TRAPU</name>
<dbReference type="Pfam" id="PF03981">
    <property type="entry name" value="Ubiq_cyt_C_chap"/>
    <property type="match status" value="2"/>
</dbReference>
<dbReference type="OMA" id="WFTVTNL"/>
<evidence type="ECO:0000256" key="1">
    <source>
        <dbReference type="ARBA" id="ARBA00006407"/>
    </source>
</evidence>
<dbReference type="PANTHER" id="PTHR12184:SF1">
    <property type="entry name" value="UBIQUINOL-CYTOCHROME-C REDUCTASE COMPLEX ASSEMBLY FACTOR 1"/>
    <property type="match status" value="1"/>
</dbReference>
<feature type="compositionally biased region" description="Basic and acidic residues" evidence="2">
    <location>
        <begin position="301"/>
        <end position="318"/>
    </location>
</feature>
<dbReference type="InterPro" id="IPR007129">
    <property type="entry name" value="Ubiqinol_cyt_c_chaperone_CPB3"/>
</dbReference>
<dbReference type="InterPro" id="IPR021150">
    <property type="entry name" value="Ubiq_cyt_c_chap"/>
</dbReference>
<feature type="region of interest" description="Disordered" evidence="2">
    <location>
        <begin position="1"/>
        <end position="70"/>
    </location>
</feature>
<sequence>MLRQSLPVHRLSLSLPSAARHARSLTTQQSSQSPAGSSTPPPTERQPRSSPAPSTSQQPPSPQQTWLSKTIKQSPAAKQAFLTLAGLLGYGSAKQYAGRRAYNMYSELCISRPDDEVAFWQEECHLPPTFQSWFTVTNLHVWLLSVRLRALPAPHGTNYVQGLIDHFFIDVEDRVRAVLQPVSAKSLAPAQNLAPYTRISSFYRVANAMDGKPKPRGRAPESLVSRQMKIFKEQWAGMGMSLDLGLVRSDTELAAAVWRNLLGARGARGIAYPGAASDDAPERFRRTVNLAGGKVEKIEKLEKSGGLEAEERRDDGSGVHDYPPAEADKYVAYPELMAASVEYIRRELVRLERIPNEVFLGQGVIGTESYGLEPLRFGSVRSAHGLVAVLAREQQ</sequence>
<feature type="domain" description="Ubiquinol-cytochrome c chaperone" evidence="3">
    <location>
        <begin position="122"/>
        <end position="177"/>
    </location>
</feature>
<dbReference type="GO" id="GO:0034551">
    <property type="term" value="P:mitochondrial respiratory chain complex III assembly"/>
    <property type="evidence" value="ECO:0007669"/>
    <property type="project" value="TreeGrafter"/>
</dbReference>
<accession>A0A1M2VDS5</accession>
<dbReference type="EMBL" id="MNAD01001379">
    <property type="protein sequence ID" value="OJT05811.1"/>
    <property type="molecule type" value="Genomic_DNA"/>
</dbReference>
<gene>
    <name evidence="4" type="ORF">TRAPUB_3344</name>
</gene>
<reference evidence="4 5" key="1">
    <citation type="submission" date="2016-10" db="EMBL/GenBank/DDBJ databases">
        <title>Genome sequence of the basidiomycete white-rot fungus Trametes pubescens.</title>
        <authorList>
            <person name="Makela M.R."/>
            <person name="Granchi Z."/>
            <person name="Peng M."/>
            <person name="De Vries R.P."/>
            <person name="Grigoriev I."/>
            <person name="Riley R."/>
            <person name="Hilden K."/>
        </authorList>
    </citation>
    <scope>NUCLEOTIDE SEQUENCE [LARGE SCALE GENOMIC DNA]</scope>
    <source>
        <strain evidence="4 5">FBCC735</strain>
    </source>
</reference>
<dbReference type="OrthoDB" id="10253878at2759"/>
<comment type="caution">
    <text evidence="4">The sequence shown here is derived from an EMBL/GenBank/DDBJ whole genome shotgun (WGS) entry which is preliminary data.</text>
</comment>
<organism evidence="4 5">
    <name type="scientific">Trametes pubescens</name>
    <name type="common">White-rot fungus</name>
    <dbReference type="NCBI Taxonomy" id="154538"/>
    <lineage>
        <taxon>Eukaryota</taxon>
        <taxon>Fungi</taxon>
        <taxon>Dikarya</taxon>
        <taxon>Basidiomycota</taxon>
        <taxon>Agaricomycotina</taxon>
        <taxon>Agaricomycetes</taxon>
        <taxon>Polyporales</taxon>
        <taxon>Polyporaceae</taxon>
        <taxon>Trametes</taxon>
    </lineage>
</organism>
<evidence type="ECO:0000259" key="3">
    <source>
        <dbReference type="Pfam" id="PF03981"/>
    </source>
</evidence>
<comment type="similarity">
    <text evidence="1">Belongs to the CBP3 family.</text>
</comment>
<protein>
    <submittedName>
        <fullName evidence="4">Protein CBP3, mitochondrial</fullName>
    </submittedName>
</protein>
<evidence type="ECO:0000256" key="2">
    <source>
        <dbReference type="SAM" id="MobiDB-lite"/>
    </source>
</evidence>
<feature type="region of interest" description="Disordered" evidence="2">
    <location>
        <begin position="301"/>
        <end position="324"/>
    </location>
</feature>
<dbReference type="PANTHER" id="PTHR12184">
    <property type="entry name" value="UBIQUINOL-CYTOCHROME C REDUCTASE COMPLEX ASSEMBLY FACTOR 1 FAMILY MEMBER"/>
    <property type="match status" value="1"/>
</dbReference>
<dbReference type="GO" id="GO:0005739">
    <property type="term" value="C:mitochondrion"/>
    <property type="evidence" value="ECO:0007669"/>
    <property type="project" value="TreeGrafter"/>
</dbReference>
<dbReference type="AlphaFoldDB" id="A0A1M2VDS5"/>
<dbReference type="STRING" id="154538.A0A1M2VDS5"/>
<keyword evidence="5" id="KW-1185">Reference proteome</keyword>
<evidence type="ECO:0000313" key="5">
    <source>
        <dbReference type="Proteomes" id="UP000184267"/>
    </source>
</evidence>